<reference evidence="1 2" key="1">
    <citation type="submission" date="2018-06" db="EMBL/GenBank/DDBJ databases">
        <authorList>
            <consortium name="Pathogen Informatics"/>
            <person name="Doyle S."/>
        </authorList>
    </citation>
    <scope>NUCLEOTIDE SEQUENCE [LARGE SCALE GENOMIC DNA]</scope>
    <source>
        <strain evidence="1 2">NCTC8081</strain>
    </source>
</reference>
<evidence type="ECO:0000313" key="1">
    <source>
        <dbReference type="EMBL" id="SQC08517.1"/>
    </source>
</evidence>
<proteinExistence type="predicted"/>
<organism evidence="1 2">
    <name type="scientific">Clostridium perfringens</name>
    <dbReference type="NCBI Taxonomy" id="1502"/>
    <lineage>
        <taxon>Bacteria</taxon>
        <taxon>Bacillati</taxon>
        <taxon>Bacillota</taxon>
        <taxon>Clostridia</taxon>
        <taxon>Eubacteriales</taxon>
        <taxon>Clostridiaceae</taxon>
        <taxon>Clostridium</taxon>
    </lineage>
</organism>
<protein>
    <submittedName>
        <fullName evidence="1">Uncharacterized protein</fullName>
    </submittedName>
</protein>
<dbReference type="EMBL" id="UAWO01000002">
    <property type="protein sequence ID" value="SQC08517.1"/>
    <property type="molecule type" value="Genomic_DNA"/>
</dbReference>
<gene>
    <name evidence="1" type="ORF">NCTC8081_02447</name>
</gene>
<name>A0A2X2UYF7_CLOPF</name>
<dbReference type="Proteomes" id="UP000250234">
    <property type="component" value="Unassembled WGS sequence"/>
</dbReference>
<dbReference type="AlphaFoldDB" id="A0A2X2UYF7"/>
<evidence type="ECO:0000313" key="2">
    <source>
        <dbReference type="Proteomes" id="UP000250234"/>
    </source>
</evidence>
<dbReference type="RefSeq" id="WP_011591468.1">
    <property type="nucleotide sequence ID" value="NZ_CABEGM010000003.1"/>
</dbReference>
<sequence length="75" mass="9065">MNLNDIEVKIKNLIDNKTYKNSEFIYEFLLCFDLPKASITRLKKGDYNIAKDKTDILWKKKIFFKECSNNIYEEY</sequence>
<accession>A0A2X2UYF7</accession>